<protein>
    <submittedName>
        <fullName evidence="2">CreA family protein</fullName>
    </submittedName>
</protein>
<keyword evidence="1" id="KW-0732">Signal</keyword>
<dbReference type="RefSeq" id="WP_318650616.1">
    <property type="nucleotide sequence ID" value="NZ_CP137852.1"/>
</dbReference>
<organism evidence="2 3">
    <name type="scientific">Sediminicoccus rosea</name>
    <dbReference type="NCBI Taxonomy" id="1225128"/>
    <lineage>
        <taxon>Bacteria</taxon>
        <taxon>Pseudomonadati</taxon>
        <taxon>Pseudomonadota</taxon>
        <taxon>Alphaproteobacteria</taxon>
        <taxon>Acetobacterales</taxon>
        <taxon>Roseomonadaceae</taxon>
        <taxon>Sediminicoccus</taxon>
    </lineage>
</organism>
<sequence length="153" mass="16625">MRPALLLLLLLAGPALADDTTEIGHVNTALTNLGLTRSHRVVVERFTDPEVPGVVCHVSQARTGGIAGMVGVAEDPARFALACTATGPVTLTDAVRRGERGERVWEASTSFLFKETRVHRFVDEGQRILVYLAWSTRLIDGSPYNALATIPYR</sequence>
<keyword evidence="3" id="KW-1185">Reference proteome</keyword>
<proteinExistence type="predicted"/>
<evidence type="ECO:0000313" key="3">
    <source>
        <dbReference type="Proteomes" id="UP001305521"/>
    </source>
</evidence>
<name>A0ABZ0PMF5_9PROT</name>
<evidence type="ECO:0000256" key="1">
    <source>
        <dbReference type="SAM" id="SignalP"/>
    </source>
</evidence>
<dbReference type="PIRSF" id="PIRSF003174">
    <property type="entry name" value="CreA"/>
    <property type="match status" value="1"/>
</dbReference>
<dbReference type="EMBL" id="CP137852">
    <property type="protein sequence ID" value="WPB86647.1"/>
    <property type="molecule type" value="Genomic_DNA"/>
</dbReference>
<evidence type="ECO:0000313" key="2">
    <source>
        <dbReference type="EMBL" id="WPB86647.1"/>
    </source>
</evidence>
<dbReference type="InterPro" id="IPR010292">
    <property type="entry name" value="Uncharacterised_CreA"/>
</dbReference>
<dbReference type="PANTHER" id="PTHR37952">
    <property type="match status" value="1"/>
</dbReference>
<feature type="signal peptide" evidence="1">
    <location>
        <begin position="1"/>
        <end position="17"/>
    </location>
</feature>
<gene>
    <name evidence="2" type="ORF">R9Z33_07145</name>
</gene>
<accession>A0ABZ0PMF5</accession>
<dbReference type="PANTHER" id="PTHR37952:SF2">
    <property type="entry name" value="PROTEIN CREA"/>
    <property type="match status" value="1"/>
</dbReference>
<dbReference type="Proteomes" id="UP001305521">
    <property type="component" value="Chromosome"/>
</dbReference>
<reference evidence="2 3" key="1">
    <citation type="submission" date="2023-11" db="EMBL/GenBank/DDBJ databases">
        <title>Arctic aerobic anoxygenic photoheterotroph Sediminicoccus rosea KRV36 adapts its photosynthesis to long days of polar summer.</title>
        <authorList>
            <person name="Tomasch J."/>
            <person name="Kopejtka K."/>
            <person name="Bily T."/>
            <person name="Gardiner A.T."/>
            <person name="Gardian Z."/>
            <person name="Shivaramu S."/>
            <person name="Koblizek M."/>
            <person name="Engelhardt F."/>
            <person name="Kaftan D."/>
        </authorList>
    </citation>
    <scope>NUCLEOTIDE SEQUENCE [LARGE SCALE GENOMIC DNA]</scope>
    <source>
        <strain evidence="2 3">R-30</strain>
    </source>
</reference>
<feature type="chain" id="PRO_5045269710" evidence="1">
    <location>
        <begin position="18"/>
        <end position="153"/>
    </location>
</feature>
<dbReference type="Pfam" id="PF05981">
    <property type="entry name" value="CreA"/>
    <property type="match status" value="1"/>
</dbReference>